<gene>
    <name evidence="1" type="ORF">WICANDRAFT_86067</name>
</gene>
<proteinExistence type="predicted"/>
<keyword evidence="2" id="KW-1185">Reference proteome</keyword>
<name>A0A1E3NVB9_WICAA</name>
<reference evidence="1 2" key="1">
    <citation type="journal article" date="2016" name="Proc. Natl. Acad. Sci. U.S.A.">
        <title>Comparative genomics of biotechnologically important yeasts.</title>
        <authorList>
            <person name="Riley R."/>
            <person name="Haridas S."/>
            <person name="Wolfe K.H."/>
            <person name="Lopes M.R."/>
            <person name="Hittinger C.T."/>
            <person name="Goeker M."/>
            <person name="Salamov A.A."/>
            <person name="Wisecaver J.H."/>
            <person name="Long T.M."/>
            <person name="Calvey C.H."/>
            <person name="Aerts A.L."/>
            <person name="Barry K.W."/>
            <person name="Choi C."/>
            <person name="Clum A."/>
            <person name="Coughlan A.Y."/>
            <person name="Deshpande S."/>
            <person name="Douglass A.P."/>
            <person name="Hanson S.J."/>
            <person name="Klenk H.-P."/>
            <person name="LaButti K.M."/>
            <person name="Lapidus A."/>
            <person name="Lindquist E.A."/>
            <person name="Lipzen A.M."/>
            <person name="Meier-Kolthoff J.P."/>
            <person name="Ohm R.A."/>
            <person name="Otillar R.P."/>
            <person name="Pangilinan J.L."/>
            <person name="Peng Y."/>
            <person name="Rokas A."/>
            <person name="Rosa C.A."/>
            <person name="Scheuner C."/>
            <person name="Sibirny A.A."/>
            <person name="Slot J.C."/>
            <person name="Stielow J.B."/>
            <person name="Sun H."/>
            <person name="Kurtzman C.P."/>
            <person name="Blackwell M."/>
            <person name="Grigoriev I.V."/>
            <person name="Jeffries T.W."/>
        </authorList>
    </citation>
    <scope>NUCLEOTIDE SEQUENCE [LARGE SCALE GENOMIC DNA]</scope>
    <source>
        <strain evidence="2">ATCC 58044 / CBS 1984 / NCYC 433 / NRRL Y-366-8</strain>
    </source>
</reference>
<dbReference type="EMBL" id="KV454214">
    <property type="protein sequence ID" value="ODQ57151.1"/>
    <property type="molecule type" value="Genomic_DNA"/>
</dbReference>
<evidence type="ECO:0000313" key="2">
    <source>
        <dbReference type="Proteomes" id="UP000094112"/>
    </source>
</evidence>
<evidence type="ECO:0000313" key="1">
    <source>
        <dbReference type="EMBL" id="ODQ57151.1"/>
    </source>
</evidence>
<dbReference type="GeneID" id="30203235"/>
<dbReference type="RefSeq" id="XP_019036358.1">
    <property type="nucleotide sequence ID" value="XM_019185989.1"/>
</dbReference>
<organism evidence="1 2">
    <name type="scientific">Wickerhamomyces anomalus (strain ATCC 58044 / CBS 1984 / NCYC 433 / NRRL Y-366-8)</name>
    <name type="common">Yeast</name>
    <name type="synonym">Hansenula anomala</name>
    <dbReference type="NCBI Taxonomy" id="683960"/>
    <lineage>
        <taxon>Eukaryota</taxon>
        <taxon>Fungi</taxon>
        <taxon>Dikarya</taxon>
        <taxon>Ascomycota</taxon>
        <taxon>Saccharomycotina</taxon>
        <taxon>Saccharomycetes</taxon>
        <taxon>Phaffomycetales</taxon>
        <taxon>Wickerhamomycetaceae</taxon>
        <taxon>Wickerhamomyces</taxon>
    </lineage>
</organism>
<dbReference type="AlphaFoldDB" id="A0A1E3NVB9"/>
<sequence length="51" mass="6021">MESQCEFLGHWLYCVAYAVIFKRMFYLCYSISQTLMSTSANTPREETLDEI</sequence>
<accession>A0A1E3NVB9</accession>
<protein>
    <submittedName>
        <fullName evidence="1">Uncharacterized protein</fullName>
    </submittedName>
</protein>
<dbReference type="Proteomes" id="UP000094112">
    <property type="component" value="Unassembled WGS sequence"/>
</dbReference>